<dbReference type="InterPro" id="IPR015422">
    <property type="entry name" value="PyrdxlP-dep_Trfase_small"/>
</dbReference>
<dbReference type="Proteomes" id="UP000541033">
    <property type="component" value="Unassembled WGS sequence"/>
</dbReference>
<dbReference type="CDD" id="cd00609">
    <property type="entry name" value="AAT_like"/>
    <property type="match status" value="1"/>
</dbReference>
<dbReference type="NCBIfam" id="NF002878">
    <property type="entry name" value="PRK03321.1"/>
    <property type="match status" value="1"/>
</dbReference>
<dbReference type="Gene3D" id="3.90.1150.10">
    <property type="entry name" value="Aspartate Aminotransferase, domain 1"/>
    <property type="match status" value="1"/>
</dbReference>
<dbReference type="InterPro" id="IPR004839">
    <property type="entry name" value="Aminotransferase_I/II_large"/>
</dbReference>
<feature type="domain" description="Aminotransferase class I/classII large" evidence="6">
    <location>
        <begin position="32"/>
        <end position="348"/>
    </location>
</feature>
<keyword evidence="8" id="KW-1185">Reference proteome</keyword>
<dbReference type="PANTHER" id="PTHR43643">
    <property type="entry name" value="HISTIDINOL-PHOSPHATE AMINOTRANSFERASE 2"/>
    <property type="match status" value="1"/>
</dbReference>
<evidence type="ECO:0000256" key="4">
    <source>
        <dbReference type="ARBA" id="ARBA00022898"/>
    </source>
</evidence>
<keyword evidence="3 7" id="KW-0808">Transferase</keyword>
<evidence type="ECO:0000256" key="2">
    <source>
        <dbReference type="ARBA" id="ARBA00022576"/>
    </source>
</evidence>
<dbReference type="GO" id="GO:0030170">
    <property type="term" value="F:pyridoxal phosphate binding"/>
    <property type="evidence" value="ECO:0007669"/>
    <property type="project" value="InterPro"/>
</dbReference>
<comment type="cofactor">
    <cofactor evidence="1 5">
        <name>pyridoxal 5'-phosphate</name>
        <dbReference type="ChEBI" id="CHEBI:597326"/>
    </cofactor>
</comment>
<name>A0A7X5TV90_9MICO</name>
<comment type="caution">
    <text evidence="7">The sequence shown here is derived from an EMBL/GenBank/DDBJ whole genome shotgun (WGS) entry which is preliminary data.</text>
</comment>
<dbReference type="GO" id="GO:0004400">
    <property type="term" value="F:histidinol-phosphate transaminase activity"/>
    <property type="evidence" value="ECO:0007669"/>
    <property type="project" value="UniProtKB-EC"/>
</dbReference>
<evidence type="ECO:0000313" key="7">
    <source>
        <dbReference type="EMBL" id="NIH54607.1"/>
    </source>
</evidence>
<evidence type="ECO:0000256" key="5">
    <source>
        <dbReference type="RuleBase" id="RU003693"/>
    </source>
</evidence>
<reference evidence="7 8" key="1">
    <citation type="submission" date="2020-02" db="EMBL/GenBank/DDBJ databases">
        <title>Sequencing the genomes of 1000 actinobacteria strains.</title>
        <authorList>
            <person name="Klenk H.-P."/>
        </authorList>
    </citation>
    <scope>NUCLEOTIDE SEQUENCE [LARGE SCALE GENOMIC DNA]</scope>
    <source>
        <strain evidence="7 8">DSM 27960</strain>
    </source>
</reference>
<evidence type="ECO:0000259" key="6">
    <source>
        <dbReference type="Pfam" id="PF00155"/>
    </source>
</evidence>
<dbReference type="InterPro" id="IPR001917">
    <property type="entry name" value="Aminotrans_II_pyridoxalP_BS"/>
</dbReference>
<dbReference type="AlphaFoldDB" id="A0A7X5TV90"/>
<dbReference type="EC" id="2.6.1.9" evidence="7"/>
<dbReference type="SUPFAM" id="SSF53383">
    <property type="entry name" value="PLP-dependent transferases"/>
    <property type="match status" value="1"/>
</dbReference>
<dbReference type="InterPro" id="IPR015421">
    <property type="entry name" value="PyrdxlP-dep_Trfase_major"/>
</dbReference>
<dbReference type="InterPro" id="IPR050106">
    <property type="entry name" value="HistidinolP_aminotransfase"/>
</dbReference>
<dbReference type="EMBL" id="JAAMOX010000002">
    <property type="protein sequence ID" value="NIH54607.1"/>
    <property type="molecule type" value="Genomic_DNA"/>
</dbReference>
<protein>
    <submittedName>
        <fullName evidence="7">Histidinol-phosphate aminotransferase</fullName>
        <ecNumber evidence="7">2.6.1.9</ecNumber>
    </submittedName>
</protein>
<gene>
    <name evidence="7" type="ORF">FHX76_002503</name>
</gene>
<dbReference type="PANTHER" id="PTHR43643:SF3">
    <property type="entry name" value="HISTIDINOL-PHOSPHATE AMINOTRANSFERASE"/>
    <property type="match status" value="1"/>
</dbReference>
<accession>A0A7X5TV90</accession>
<proteinExistence type="inferred from homology"/>
<evidence type="ECO:0000313" key="8">
    <source>
        <dbReference type="Proteomes" id="UP000541033"/>
    </source>
</evidence>
<evidence type="ECO:0000256" key="1">
    <source>
        <dbReference type="ARBA" id="ARBA00001933"/>
    </source>
</evidence>
<evidence type="ECO:0000256" key="3">
    <source>
        <dbReference type="ARBA" id="ARBA00022679"/>
    </source>
</evidence>
<dbReference type="RefSeq" id="WP_167151057.1">
    <property type="nucleotide sequence ID" value="NZ_JAAMOX010000002.1"/>
</dbReference>
<sequence>MTSTNQEPVRLRAEILAKPPYKQGVEPAPGGFKLSSNENPFGPLPSVAKRALGVNDFNRYPDGSLPALRAALAKRYGVPDENVHVSAGSVALLYQLVAAAVGAGDEYIYAWRSFEAYPGLGIVTGASSVQVPNLPDHSHDLEAMLAAITDRTRMMLLCSPNNPTSTTISTVDFEAFMERIPSNLLVVLDEAYGEFVTDEDAVNGSNYLSKYPNLVILHTFSKAYGLAGLRVGYGIGNSRILDAARTAAIPLSVTDSAQQAALASLEPEAEAELLERVSVIAERRDRMVTALRETGWNIPQAQGNFFWLPLGQETVAADRFFNEAGLVVRAFAPEGIRVSVGEEESVATILAVAARILDTLPIDHLARKAASQPETKRSNV</sequence>
<dbReference type="InterPro" id="IPR015424">
    <property type="entry name" value="PyrdxlP-dep_Trfase"/>
</dbReference>
<dbReference type="InterPro" id="IPR024892">
    <property type="entry name" value="ArAT"/>
</dbReference>
<dbReference type="PROSITE" id="PS00599">
    <property type="entry name" value="AA_TRANSFER_CLASS_2"/>
    <property type="match status" value="1"/>
</dbReference>
<keyword evidence="4 5" id="KW-0663">Pyridoxal phosphate</keyword>
<organism evidence="7 8">
    <name type="scientific">Lysinibacter cavernae</name>
    <dbReference type="NCBI Taxonomy" id="1640652"/>
    <lineage>
        <taxon>Bacteria</taxon>
        <taxon>Bacillati</taxon>
        <taxon>Actinomycetota</taxon>
        <taxon>Actinomycetes</taxon>
        <taxon>Micrococcales</taxon>
        <taxon>Microbacteriaceae</taxon>
        <taxon>Lysinibacter</taxon>
    </lineage>
</organism>
<dbReference type="Pfam" id="PF00155">
    <property type="entry name" value="Aminotran_1_2"/>
    <property type="match status" value="1"/>
</dbReference>
<keyword evidence="2 7" id="KW-0032">Aminotransferase</keyword>
<dbReference type="Gene3D" id="3.40.640.10">
    <property type="entry name" value="Type I PLP-dependent aspartate aminotransferase-like (Major domain)"/>
    <property type="match status" value="1"/>
</dbReference>
<comment type="similarity">
    <text evidence="5">Belongs to the class-II pyridoxal-phosphate-dependent aminotransferase family.</text>
</comment>